<evidence type="ECO:0000313" key="3">
    <source>
        <dbReference type="Proteomes" id="UP000076858"/>
    </source>
</evidence>
<dbReference type="PANTHER" id="PTHR46376">
    <property type="entry name" value="LEUCINE-ZIPPER-LIKE TRANSCRIPTIONAL REGULATOR 1"/>
    <property type="match status" value="1"/>
</dbReference>
<organism evidence="2 3">
    <name type="scientific">Daphnia magna</name>
    <dbReference type="NCBI Taxonomy" id="35525"/>
    <lineage>
        <taxon>Eukaryota</taxon>
        <taxon>Metazoa</taxon>
        <taxon>Ecdysozoa</taxon>
        <taxon>Arthropoda</taxon>
        <taxon>Crustacea</taxon>
        <taxon>Branchiopoda</taxon>
        <taxon>Diplostraca</taxon>
        <taxon>Cladocera</taxon>
        <taxon>Anomopoda</taxon>
        <taxon>Daphniidae</taxon>
        <taxon>Daphnia</taxon>
    </lineage>
</organism>
<dbReference type="SUPFAM" id="SSF117281">
    <property type="entry name" value="Kelch motif"/>
    <property type="match status" value="1"/>
</dbReference>
<dbReference type="EMBL" id="LRGB01000024">
    <property type="protein sequence ID" value="KZS21571.1"/>
    <property type="molecule type" value="Genomic_DNA"/>
</dbReference>
<dbReference type="InterPro" id="IPR015915">
    <property type="entry name" value="Kelch-typ_b-propeller"/>
</dbReference>
<dbReference type="InterPro" id="IPR051568">
    <property type="entry name" value="LZTR1/Attractin"/>
</dbReference>
<sequence>MIEGEDFWGHTGEKEKLMRAHYVRSDAFNPGEGRQPSKAFSFNDKLRPFERLFPVLERKRQQYQNEKMWSPVVHSTKNETGPVPRTRFKHASCVDPVRRVVYLLGGRSSNIPLKDFWVMDLDTGIWTSLGCKGAPLNVQEHSMVYWKDCVYVFGGIFAPADECPLWTYTISDNTWSKWQSSKSCAPISRKGHTAVVYEDRMLVYGGYQDMRGSLGELWQFSFDTLSWKMIHGSRATKSSEAIPPGRHSHAAVVFDQGMWIYGGMTDLVERSDLWRLDLVTMRWSSVKCKPLGPGPLHGHSAVRVRSHMLVIGGEKQGNLSDEVWRFHFTTETWERLETRNPRPTARTQLTTIALNGSFFASNDEPIYLEERPSLTGPNIEDSVPTECSTVINAANKSRPLFSRNHGYQPVNRKDEEIDCSNPTAWLTKSSTYSLLSNVSTDSFMSELEDRAQNMVKLDNNVCSSRRPGQARSESVQNFASAARSSIPRSLTTVRFNPFDPNKEISRVQRDETFDITTSDYASEIDEPFPTTFIGISNPVYTEFSSCVADDFLEGEHRSFAQALNPSLFSKNSRTTRLRNDVLNQLHRLHHIVNERRVQNTTFPNASDNNSSDTKHGVNSLAPNEEGWSILLLGGREPVQLTTFDRPLSIWMFRL</sequence>
<evidence type="ECO:0000313" key="2">
    <source>
        <dbReference type="EMBL" id="KZS21571.1"/>
    </source>
</evidence>
<reference evidence="2 3" key="1">
    <citation type="submission" date="2016-03" db="EMBL/GenBank/DDBJ databases">
        <title>EvidentialGene: Evidence-directed Construction of Genes on Genomes.</title>
        <authorList>
            <person name="Gilbert D.G."/>
            <person name="Choi J.-H."/>
            <person name="Mockaitis K."/>
            <person name="Colbourne J."/>
            <person name="Pfrender M."/>
        </authorList>
    </citation>
    <scope>NUCLEOTIDE SEQUENCE [LARGE SCALE GENOMIC DNA]</scope>
    <source>
        <strain evidence="2 3">Xinb3</strain>
        <tissue evidence="2">Complete organism</tissue>
    </source>
</reference>
<dbReference type="OrthoDB" id="432528at2759"/>
<feature type="compositionally biased region" description="Polar residues" evidence="1">
    <location>
        <begin position="598"/>
        <end position="611"/>
    </location>
</feature>
<dbReference type="Gene3D" id="2.120.10.80">
    <property type="entry name" value="Kelch-type beta propeller"/>
    <property type="match status" value="2"/>
</dbReference>
<accession>A0A0P6A6I0</accession>
<dbReference type="Pfam" id="PF01344">
    <property type="entry name" value="Kelch_1"/>
    <property type="match status" value="1"/>
</dbReference>
<dbReference type="Pfam" id="PF24681">
    <property type="entry name" value="Kelch_KLHDC2_KLHL20_DRC7"/>
    <property type="match status" value="1"/>
</dbReference>
<dbReference type="STRING" id="35525.A0A0P6A6I0"/>
<keyword evidence="3" id="KW-1185">Reference proteome</keyword>
<protein>
    <submittedName>
        <fullName evidence="2">Kelch domain-containing protein 2</fullName>
    </submittedName>
</protein>
<proteinExistence type="predicted"/>
<evidence type="ECO:0000256" key="1">
    <source>
        <dbReference type="SAM" id="MobiDB-lite"/>
    </source>
</evidence>
<comment type="caution">
    <text evidence="2">The sequence shown here is derived from an EMBL/GenBank/DDBJ whole genome shotgun (WGS) entry which is preliminary data.</text>
</comment>
<dbReference type="InterPro" id="IPR006652">
    <property type="entry name" value="Kelch_1"/>
</dbReference>
<dbReference type="AlphaFoldDB" id="A0A0P6A6I0"/>
<feature type="region of interest" description="Disordered" evidence="1">
    <location>
        <begin position="596"/>
        <end position="618"/>
    </location>
</feature>
<dbReference type="GO" id="GO:0005794">
    <property type="term" value="C:Golgi apparatus"/>
    <property type="evidence" value="ECO:0007669"/>
    <property type="project" value="TreeGrafter"/>
</dbReference>
<gene>
    <name evidence="2" type="ORF">APZ42_011520</name>
</gene>
<dbReference type="PANTHER" id="PTHR46376:SF1">
    <property type="entry name" value="LEUCINE-ZIPPER-LIKE TRANSCRIPTIONAL REGULATOR 1"/>
    <property type="match status" value="1"/>
</dbReference>
<dbReference type="Proteomes" id="UP000076858">
    <property type="component" value="Unassembled WGS sequence"/>
</dbReference>
<name>A0A0P6A6I0_9CRUS</name>